<evidence type="ECO:0000313" key="1">
    <source>
        <dbReference type="EMBL" id="CAG8587268.1"/>
    </source>
</evidence>
<accession>A0ACA9MF30</accession>
<gene>
    <name evidence="1" type="ORF">SPELUC_LOCUS6609</name>
</gene>
<dbReference type="Proteomes" id="UP000789366">
    <property type="component" value="Unassembled WGS sequence"/>
</dbReference>
<proteinExistence type="predicted"/>
<keyword evidence="2" id="KW-1185">Reference proteome</keyword>
<evidence type="ECO:0000313" key="2">
    <source>
        <dbReference type="Proteomes" id="UP000789366"/>
    </source>
</evidence>
<dbReference type="EMBL" id="CAJVPW010007916">
    <property type="protein sequence ID" value="CAG8587268.1"/>
    <property type="molecule type" value="Genomic_DNA"/>
</dbReference>
<name>A0ACA9MF30_9GLOM</name>
<protein>
    <submittedName>
        <fullName evidence="1">8875_t:CDS:1</fullName>
    </submittedName>
</protein>
<sequence>EYSTKNICNKEGHCYPKVFIATNYFQEILEGQEIPAGLHVKIDFDSGKKYAKLLDHNNNEPTDIIIVDKDGSIHSDPAQIESSEVDTNQDAEVRIHHEDSLETNSSFPVIPSEHKENFRIPHSDNLLFEECVFKLTTTSQSLHDIISTLDSLEDLVHELEFGIKLAKGNGLISIVKLLDNDSNEVKEKAALVIGTTMQNNPSAQDEALKLDLIPYLLDLLSSETDIKVSSRLLYALSSMVRGKKESIQSIKDNQGLSRLAVVYQELENNEFRAKCALFVTYFIDPNMFNIVHKKFNLFDQHHHGDIITSFENTIETWCNLFQDTLFDDMGNDKEIDIDTREKLLSGISMIKSHYSRQCPLHTGFKHWLLNQINFDNDEYLEDYFRLVNQVKIQYGLI</sequence>
<reference evidence="1" key="1">
    <citation type="submission" date="2021-06" db="EMBL/GenBank/DDBJ databases">
        <authorList>
            <person name="Kallberg Y."/>
            <person name="Tangrot J."/>
            <person name="Rosling A."/>
        </authorList>
    </citation>
    <scope>NUCLEOTIDE SEQUENCE</scope>
    <source>
        <strain evidence="1">28 12/20/2015</strain>
    </source>
</reference>
<comment type="caution">
    <text evidence="1">The sequence shown here is derived from an EMBL/GenBank/DDBJ whole genome shotgun (WGS) entry which is preliminary data.</text>
</comment>
<feature type="non-terminal residue" evidence="1">
    <location>
        <position position="1"/>
    </location>
</feature>
<organism evidence="1 2">
    <name type="scientific">Cetraspora pellucida</name>
    <dbReference type="NCBI Taxonomy" id="1433469"/>
    <lineage>
        <taxon>Eukaryota</taxon>
        <taxon>Fungi</taxon>
        <taxon>Fungi incertae sedis</taxon>
        <taxon>Mucoromycota</taxon>
        <taxon>Glomeromycotina</taxon>
        <taxon>Glomeromycetes</taxon>
        <taxon>Diversisporales</taxon>
        <taxon>Gigasporaceae</taxon>
        <taxon>Cetraspora</taxon>
    </lineage>
</organism>